<dbReference type="WBParaSite" id="GPUH_0000784901-mRNA-1">
    <property type="protein sequence ID" value="GPUH_0000784901-mRNA-1"/>
    <property type="gene ID" value="GPUH_0000784901"/>
</dbReference>
<dbReference type="WBParaSite" id="GPUH_0000785101-mRNA-1">
    <property type="protein sequence ID" value="GPUH_0000785101-mRNA-1"/>
    <property type="gene ID" value="GPUH_0000785101"/>
</dbReference>
<gene>
    <name evidence="2" type="ORF">GPUH_LOCUS7839</name>
    <name evidence="3" type="ORF">GPUH_LOCUS7842</name>
</gene>
<accession>A0A183DGK1</accession>
<proteinExistence type="predicted"/>
<organism evidence="6">
    <name type="scientific">Gongylonema pulchrum</name>
    <dbReference type="NCBI Taxonomy" id="637853"/>
    <lineage>
        <taxon>Eukaryota</taxon>
        <taxon>Metazoa</taxon>
        <taxon>Ecdysozoa</taxon>
        <taxon>Nematoda</taxon>
        <taxon>Chromadorea</taxon>
        <taxon>Rhabditida</taxon>
        <taxon>Spirurina</taxon>
        <taxon>Spiruromorpha</taxon>
        <taxon>Spiruroidea</taxon>
        <taxon>Gongylonematidae</taxon>
        <taxon>Gongylonema</taxon>
    </lineage>
</organism>
<evidence type="ECO:0000313" key="3">
    <source>
        <dbReference type="EMBL" id="VDK59864.1"/>
    </source>
</evidence>
<evidence type="ECO:0000256" key="1">
    <source>
        <dbReference type="SAM" id="MobiDB-lite"/>
    </source>
</evidence>
<dbReference type="Proteomes" id="UP000271098">
    <property type="component" value="Unassembled WGS sequence"/>
</dbReference>
<evidence type="ECO:0000313" key="4">
    <source>
        <dbReference type="Proteomes" id="UP000271098"/>
    </source>
</evidence>
<reference evidence="2 4" key="2">
    <citation type="submission" date="2018-11" db="EMBL/GenBank/DDBJ databases">
        <authorList>
            <consortium name="Pathogen Informatics"/>
        </authorList>
    </citation>
    <scope>NUCLEOTIDE SEQUENCE [LARGE SCALE GENOMIC DNA]</scope>
</reference>
<dbReference type="EMBL" id="UYRT01021292">
    <property type="protein sequence ID" value="VDK59864.1"/>
    <property type="molecule type" value="Genomic_DNA"/>
</dbReference>
<feature type="region of interest" description="Disordered" evidence="1">
    <location>
        <begin position="1"/>
        <end position="26"/>
    </location>
</feature>
<evidence type="ECO:0000313" key="2">
    <source>
        <dbReference type="EMBL" id="VDK59851.1"/>
    </source>
</evidence>
<evidence type="ECO:0000313" key="5">
    <source>
        <dbReference type="WBParaSite" id="GPUH_0000784901-mRNA-1"/>
    </source>
</evidence>
<evidence type="ECO:0000313" key="6">
    <source>
        <dbReference type="WBParaSite" id="GPUH_0000785101-mRNA-1"/>
    </source>
</evidence>
<dbReference type="OrthoDB" id="5837689at2759"/>
<keyword evidence="4" id="KW-1185">Reference proteome</keyword>
<name>A0A183DGK1_9BILA</name>
<protein>
    <submittedName>
        <fullName evidence="5 6">Ovule protein</fullName>
    </submittedName>
</protein>
<dbReference type="AlphaFoldDB" id="A0A183DGK1"/>
<dbReference type="EMBL" id="UYRT01021277">
    <property type="protein sequence ID" value="VDK59851.1"/>
    <property type="molecule type" value="Genomic_DNA"/>
</dbReference>
<sequence length="70" mass="7912">MDPKYIPGLKSEGIPIQAQPSTSTNPVASTAAYRDFFVPAASASAYQHPMHTFFSGFVFYYSYFYSYFFV</sequence>
<reference evidence="5 6" key="1">
    <citation type="submission" date="2016-06" db="UniProtKB">
        <authorList>
            <consortium name="WormBaseParasite"/>
        </authorList>
    </citation>
    <scope>IDENTIFICATION</scope>
</reference>